<dbReference type="InterPro" id="IPR010905">
    <property type="entry name" value="Glyco_hydro_88"/>
</dbReference>
<dbReference type="GO" id="GO:0016787">
    <property type="term" value="F:hydrolase activity"/>
    <property type="evidence" value="ECO:0007669"/>
    <property type="project" value="UniProtKB-KW"/>
</dbReference>
<dbReference type="PANTHER" id="PTHR36845">
    <property type="entry name" value="HYDROLASE, PUTATIVE (AFU_ORTHOLOGUE AFUA_7G05090)-RELATED"/>
    <property type="match status" value="1"/>
</dbReference>
<dbReference type="RefSeq" id="WP_282911372.1">
    <property type="nucleotide sequence ID" value="NZ_JAGRPV010000001.1"/>
</dbReference>
<dbReference type="InterPro" id="IPR012341">
    <property type="entry name" value="6hp_glycosidase-like_sf"/>
</dbReference>
<dbReference type="InterPro" id="IPR052369">
    <property type="entry name" value="UG_Glycosaminoglycan_Hydrolase"/>
</dbReference>
<organism evidence="3 4">
    <name type="scientific">Cohnella hashimotonis</name>
    <dbReference type="NCBI Taxonomy" id="2826895"/>
    <lineage>
        <taxon>Bacteria</taxon>
        <taxon>Bacillati</taxon>
        <taxon>Bacillota</taxon>
        <taxon>Bacilli</taxon>
        <taxon>Bacillales</taxon>
        <taxon>Paenibacillaceae</taxon>
        <taxon>Cohnella</taxon>
    </lineage>
</organism>
<dbReference type="InterPro" id="IPR008928">
    <property type="entry name" value="6-hairpin_glycosidase_sf"/>
</dbReference>
<evidence type="ECO:0000313" key="4">
    <source>
        <dbReference type="Proteomes" id="UP001161691"/>
    </source>
</evidence>
<evidence type="ECO:0000256" key="1">
    <source>
        <dbReference type="ARBA" id="ARBA00022801"/>
    </source>
</evidence>
<name>A0ABT6TP93_9BACL</name>
<evidence type="ECO:0000313" key="3">
    <source>
        <dbReference type="EMBL" id="MDI4648677.1"/>
    </source>
</evidence>
<dbReference type="EMBL" id="JAGRPV010000001">
    <property type="protein sequence ID" value="MDI4648677.1"/>
    <property type="molecule type" value="Genomic_DNA"/>
</dbReference>
<gene>
    <name evidence="3" type="ORF">KB449_27230</name>
</gene>
<keyword evidence="1 3" id="KW-0378">Hydrolase</keyword>
<dbReference type="Pfam" id="PF07470">
    <property type="entry name" value="Glyco_hydro_88"/>
    <property type="match status" value="1"/>
</dbReference>
<accession>A0ABT6TP93</accession>
<protein>
    <submittedName>
        <fullName evidence="3">Glycoside hydrolase family 88 protein</fullName>
    </submittedName>
</protein>
<dbReference type="Proteomes" id="UP001161691">
    <property type="component" value="Unassembled WGS sequence"/>
</dbReference>
<comment type="similarity">
    <text evidence="2">Belongs to the glycosyl hydrolase 88 family.</text>
</comment>
<sequence length="374" mass="41929">MNVKANWAEEAWRQVIDKIGRTSANIGASFPNGSVNGRYNRSPAHDWVAGFWPGLLWLVYRDTQNERLKELAVQCEQQISKTLWAFDALHHDVGFMFGLSSINQYKLLQDEEAKRHGLMAASLLAGRFNPAGGFIRAWPNWGDEDHAGWAIIDCMMNLPLLYWASKEIADPRYRLIAEIHANTVLREFLQEDGSVHHIVSFDPETGERKEALAGQGYTADSAWARGAAWALYGFALSYTYTRKEKYLSATKKVARFFLDHLPADSVPYWDFRLPADADGMPRDSSAAAIAASGLLDLASLVSEEEGGAYKHAAERILCSLHENYGAWDEDEEGLLLHATGYYAADIGVDAPSIYGDYYFAEALFKLKYNGLEPW</sequence>
<dbReference type="SUPFAM" id="SSF48208">
    <property type="entry name" value="Six-hairpin glycosidases"/>
    <property type="match status" value="1"/>
</dbReference>
<dbReference type="PANTHER" id="PTHR36845:SF1">
    <property type="entry name" value="HYDROLASE, PUTATIVE (AFU_ORTHOLOGUE AFUA_7G05090)-RELATED"/>
    <property type="match status" value="1"/>
</dbReference>
<comment type="caution">
    <text evidence="3">The sequence shown here is derived from an EMBL/GenBank/DDBJ whole genome shotgun (WGS) entry which is preliminary data.</text>
</comment>
<proteinExistence type="inferred from homology"/>
<keyword evidence="4" id="KW-1185">Reference proteome</keyword>
<dbReference type="Gene3D" id="1.50.10.10">
    <property type="match status" value="1"/>
</dbReference>
<evidence type="ECO:0000256" key="2">
    <source>
        <dbReference type="ARBA" id="ARBA00038358"/>
    </source>
</evidence>
<reference evidence="3" key="1">
    <citation type="submission" date="2023-04" db="EMBL/GenBank/DDBJ databases">
        <title>Comparative genomic analysis of Cohnella hashimotonis sp. nov., isolated from the International Space Station.</title>
        <authorList>
            <person name="Venkateswaran K."/>
            <person name="Simpson A."/>
        </authorList>
    </citation>
    <scope>NUCLEOTIDE SEQUENCE</scope>
    <source>
        <strain evidence="3">F6_2S_P_1</strain>
    </source>
</reference>